<evidence type="ECO:0000313" key="2">
    <source>
        <dbReference type="EMBL" id="MPN24334.1"/>
    </source>
</evidence>
<dbReference type="InterPro" id="IPR036388">
    <property type="entry name" value="WH-like_DNA-bd_sf"/>
</dbReference>
<sequence length="75" mass="8304">MEEYGIQAIDFKTSAGIEAFDEIEKSILTFISGSGRSMDEIIEHLGLETGLILSKTVQLEIKGSIREIDGIYYSC</sequence>
<dbReference type="InterPro" id="IPR041614">
    <property type="entry name" value="DprA_WH"/>
</dbReference>
<organism evidence="2">
    <name type="scientific">bioreactor metagenome</name>
    <dbReference type="NCBI Taxonomy" id="1076179"/>
    <lineage>
        <taxon>unclassified sequences</taxon>
        <taxon>metagenomes</taxon>
        <taxon>ecological metagenomes</taxon>
    </lineage>
</organism>
<dbReference type="Gene3D" id="1.10.10.10">
    <property type="entry name" value="Winged helix-like DNA-binding domain superfamily/Winged helix DNA-binding domain"/>
    <property type="match status" value="1"/>
</dbReference>
<protein>
    <recommendedName>
        <fullName evidence="1">DprA winged helix domain-containing protein</fullName>
    </recommendedName>
</protein>
<proteinExistence type="predicted"/>
<dbReference type="Pfam" id="PF17782">
    <property type="entry name" value="WHD_DprA"/>
    <property type="match status" value="1"/>
</dbReference>
<comment type="caution">
    <text evidence="2">The sequence shown here is derived from an EMBL/GenBank/DDBJ whole genome shotgun (WGS) entry which is preliminary data.</text>
</comment>
<gene>
    <name evidence="2" type="ORF">SDC9_171731</name>
</gene>
<accession>A0A645GK68</accession>
<feature type="domain" description="DprA winged helix" evidence="1">
    <location>
        <begin position="21"/>
        <end position="68"/>
    </location>
</feature>
<dbReference type="EMBL" id="VSSQ01073154">
    <property type="protein sequence ID" value="MPN24334.1"/>
    <property type="molecule type" value="Genomic_DNA"/>
</dbReference>
<evidence type="ECO:0000259" key="1">
    <source>
        <dbReference type="Pfam" id="PF17782"/>
    </source>
</evidence>
<reference evidence="2" key="1">
    <citation type="submission" date="2019-08" db="EMBL/GenBank/DDBJ databases">
        <authorList>
            <person name="Kucharzyk K."/>
            <person name="Murdoch R.W."/>
            <person name="Higgins S."/>
            <person name="Loffler F."/>
        </authorList>
    </citation>
    <scope>NUCLEOTIDE SEQUENCE</scope>
</reference>
<dbReference type="AlphaFoldDB" id="A0A645GK68"/>
<name>A0A645GK68_9ZZZZ</name>